<dbReference type="SUPFAM" id="SSF53335">
    <property type="entry name" value="S-adenosyl-L-methionine-dependent methyltransferases"/>
    <property type="match status" value="1"/>
</dbReference>
<dbReference type="AlphaFoldDB" id="E6Q9L8"/>
<evidence type="ECO:0000259" key="1">
    <source>
        <dbReference type="Pfam" id="PF08241"/>
    </source>
</evidence>
<gene>
    <name evidence="2" type="ORF">CARN5_2658</name>
</gene>
<protein>
    <recommendedName>
        <fullName evidence="1">Methyltransferase type 11 domain-containing protein</fullName>
    </recommendedName>
</protein>
<dbReference type="PANTHER" id="PTHR43591:SF24">
    <property type="entry name" value="2-METHOXY-6-POLYPRENYL-1,4-BENZOQUINOL METHYLASE, MITOCHONDRIAL"/>
    <property type="match status" value="1"/>
</dbReference>
<dbReference type="Gene3D" id="3.40.50.150">
    <property type="entry name" value="Vaccinia Virus protein VP39"/>
    <property type="match status" value="1"/>
</dbReference>
<dbReference type="EMBL" id="CABP01000033">
    <property type="protein sequence ID" value="CBI03894.1"/>
    <property type="molecule type" value="Genomic_DNA"/>
</dbReference>
<name>E6Q9L8_9ZZZZ</name>
<evidence type="ECO:0000313" key="2">
    <source>
        <dbReference type="EMBL" id="CBI03894.1"/>
    </source>
</evidence>
<feature type="domain" description="Methyltransferase type 11" evidence="1">
    <location>
        <begin position="42"/>
        <end position="127"/>
    </location>
</feature>
<sequence length="235" mass="25992">MGLMDATAYDAWYDTSRGRWIGTVEFRLLSGLLHAQPGDTLLDVGCGTGWFTRRFAEEGLRAAGLDSNQDWLAFARAKGPPEIRWIVGDARALPFPDYSFDQVVSVAALCFVEDERRAVAEIVRVARRRFAIGWLNRTSLLYAQKGQGGGSGAYHGARWHRPDELLDFFSGLPVRRLALHSAIFFPAGNGVARTLERLLPHTFALGRPDSHFGGDGIAPPWEWCIGWITGVYGAI</sequence>
<dbReference type="CDD" id="cd02440">
    <property type="entry name" value="AdoMet_MTases"/>
    <property type="match status" value="1"/>
</dbReference>
<accession>E6Q9L8</accession>
<comment type="caution">
    <text evidence="2">The sequence shown here is derived from an EMBL/GenBank/DDBJ whole genome shotgun (WGS) entry which is preliminary data.</text>
</comment>
<reference evidence="2" key="1">
    <citation type="submission" date="2009-10" db="EMBL/GenBank/DDBJ databases">
        <title>Diversity of trophic interactions inside an arsenic-rich microbial ecosystem.</title>
        <authorList>
            <person name="Bertin P.N."/>
            <person name="Heinrich-Salmeron A."/>
            <person name="Pelletier E."/>
            <person name="Goulhen-Chollet F."/>
            <person name="Arsene-Ploetze F."/>
            <person name="Gallien S."/>
            <person name="Calteau A."/>
            <person name="Vallenet D."/>
            <person name="Casiot C."/>
            <person name="Chane-Woon-Ming B."/>
            <person name="Giloteaux L."/>
            <person name="Barakat M."/>
            <person name="Bonnefoy V."/>
            <person name="Bruneel O."/>
            <person name="Chandler M."/>
            <person name="Cleiss J."/>
            <person name="Duran R."/>
            <person name="Elbaz-Poulichet F."/>
            <person name="Fonknechten N."/>
            <person name="Lauga B."/>
            <person name="Mornico D."/>
            <person name="Ortet P."/>
            <person name="Schaeffer C."/>
            <person name="Siguier P."/>
            <person name="Alexander Thil Smith A."/>
            <person name="Van Dorsselaer A."/>
            <person name="Weissenbach J."/>
            <person name="Medigue C."/>
            <person name="Le Paslier D."/>
        </authorList>
    </citation>
    <scope>NUCLEOTIDE SEQUENCE</scope>
</reference>
<dbReference type="Pfam" id="PF08241">
    <property type="entry name" value="Methyltransf_11"/>
    <property type="match status" value="1"/>
</dbReference>
<dbReference type="InterPro" id="IPR029063">
    <property type="entry name" value="SAM-dependent_MTases_sf"/>
</dbReference>
<dbReference type="PANTHER" id="PTHR43591">
    <property type="entry name" value="METHYLTRANSFERASE"/>
    <property type="match status" value="1"/>
</dbReference>
<organism evidence="2">
    <name type="scientific">mine drainage metagenome</name>
    <dbReference type="NCBI Taxonomy" id="410659"/>
    <lineage>
        <taxon>unclassified sequences</taxon>
        <taxon>metagenomes</taxon>
        <taxon>ecological metagenomes</taxon>
    </lineage>
</organism>
<dbReference type="InterPro" id="IPR013216">
    <property type="entry name" value="Methyltransf_11"/>
</dbReference>
<dbReference type="GO" id="GO:0008757">
    <property type="term" value="F:S-adenosylmethionine-dependent methyltransferase activity"/>
    <property type="evidence" value="ECO:0007669"/>
    <property type="project" value="InterPro"/>
</dbReference>
<proteinExistence type="predicted"/>